<accession>A0A9W4XBZ8</accession>
<protein>
    <recommendedName>
        <fullName evidence="4">Large ribosomal subunit protein bL34m</fullName>
    </recommendedName>
</protein>
<evidence type="ECO:0000313" key="6">
    <source>
        <dbReference type="Proteomes" id="UP001152885"/>
    </source>
</evidence>
<dbReference type="GO" id="GO:0005762">
    <property type="term" value="C:mitochondrial large ribosomal subunit"/>
    <property type="evidence" value="ECO:0007669"/>
    <property type="project" value="TreeGrafter"/>
</dbReference>
<evidence type="ECO:0000256" key="4">
    <source>
        <dbReference type="ARBA" id="ARBA00035274"/>
    </source>
</evidence>
<evidence type="ECO:0000313" key="5">
    <source>
        <dbReference type="EMBL" id="CAI5760006.1"/>
    </source>
</evidence>
<dbReference type="Pfam" id="PF00468">
    <property type="entry name" value="Ribosomal_L34"/>
    <property type="match status" value="1"/>
</dbReference>
<sequence length="95" mass="10887">MFSSILKSGTRTVINTNRITSTKPTSCINSITPINNIFSSIISIMPVRFNTRGNTYQPNQTQRKRKFGFLARRKTKGGQKVLARRRAKGRWFLSH</sequence>
<dbReference type="PANTHER" id="PTHR14503:SF4">
    <property type="entry name" value="LARGE RIBOSOMAL SUBUNIT PROTEIN BL34M"/>
    <property type="match status" value="1"/>
</dbReference>
<dbReference type="FunFam" id="1.10.287.3980:FF:000001">
    <property type="entry name" value="Mitochondrial ribosomal protein L34"/>
    <property type="match status" value="1"/>
</dbReference>
<evidence type="ECO:0000256" key="3">
    <source>
        <dbReference type="ARBA" id="ARBA00023274"/>
    </source>
</evidence>
<dbReference type="GO" id="GO:0006412">
    <property type="term" value="P:translation"/>
    <property type="evidence" value="ECO:0007669"/>
    <property type="project" value="InterPro"/>
</dbReference>
<name>A0A9W4XBZ8_9ASCO</name>
<dbReference type="OrthoDB" id="431691at2759"/>
<dbReference type="GO" id="GO:0003735">
    <property type="term" value="F:structural constituent of ribosome"/>
    <property type="evidence" value="ECO:0007669"/>
    <property type="project" value="InterPro"/>
</dbReference>
<keyword evidence="6" id="KW-1185">Reference proteome</keyword>
<dbReference type="AlphaFoldDB" id="A0A9W4XBZ8"/>
<proteinExistence type="inferred from homology"/>
<dbReference type="InterPro" id="IPR000271">
    <property type="entry name" value="Ribosomal_bL34"/>
</dbReference>
<organism evidence="5 6">
    <name type="scientific">Candida verbasci</name>
    <dbReference type="NCBI Taxonomy" id="1227364"/>
    <lineage>
        <taxon>Eukaryota</taxon>
        <taxon>Fungi</taxon>
        <taxon>Dikarya</taxon>
        <taxon>Ascomycota</taxon>
        <taxon>Saccharomycotina</taxon>
        <taxon>Pichiomycetes</taxon>
        <taxon>Debaryomycetaceae</taxon>
        <taxon>Candida/Lodderomyces clade</taxon>
        <taxon>Candida</taxon>
    </lineage>
</organism>
<gene>
    <name evidence="5" type="ORF">CANVERA_P4518</name>
</gene>
<reference evidence="5" key="1">
    <citation type="submission" date="2022-12" db="EMBL/GenBank/DDBJ databases">
        <authorList>
            <person name="Brejova B."/>
        </authorList>
    </citation>
    <scope>NUCLEOTIDE SEQUENCE</scope>
</reference>
<comment type="caution">
    <text evidence="5">The sequence shown here is derived from an EMBL/GenBank/DDBJ whole genome shotgun (WGS) entry which is preliminary data.</text>
</comment>
<evidence type="ECO:0000256" key="2">
    <source>
        <dbReference type="ARBA" id="ARBA00022980"/>
    </source>
</evidence>
<dbReference type="EMBL" id="CANTUO010000005">
    <property type="protein sequence ID" value="CAI5760006.1"/>
    <property type="molecule type" value="Genomic_DNA"/>
</dbReference>
<keyword evidence="2" id="KW-0689">Ribosomal protein</keyword>
<dbReference type="Gene3D" id="1.10.287.3980">
    <property type="match status" value="1"/>
</dbReference>
<dbReference type="NCBIfam" id="TIGR01030">
    <property type="entry name" value="rpmH_bact"/>
    <property type="match status" value="1"/>
</dbReference>
<dbReference type="HAMAP" id="MF_00391">
    <property type="entry name" value="Ribosomal_bL34"/>
    <property type="match status" value="1"/>
</dbReference>
<comment type="similarity">
    <text evidence="1">Belongs to the bacterial ribosomal protein bL34 family.</text>
</comment>
<keyword evidence="3" id="KW-0687">Ribonucleoprotein</keyword>
<dbReference type="Proteomes" id="UP001152885">
    <property type="component" value="Unassembled WGS sequence"/>
</dbReference>
<evidence type="ECO:0000256" key="1">
    <source>
        <dbReference type="ARBA" id="ARBA00010111"/>
    </source>
</evidence>
<dbReference type="PANTHER" id="PTHR14503">
    <property type="entry name" value="MITOCHONDRIAL RIBOSOMAL PROTEIN 34 FAMILY MEMBER"/>
    <property type="match status" value="1"/>
</dbReference>